<keyword evidence="4" id="KW-0342">GTP-binding</keyword>
<evidence type="ECO:0000256" key="5">
    <source>
        <dbReference type="ARBA" id="ARBA00023136"/>
    </source>
</evidence>
<evidence type="ECO:0000256" key="1">
    <source>
        <dbReference type="ARBA" id="ARBA00004193"/>
    </source>
</evidence>
<evidence type="ECO:0000313" key="7">
    <source>
        <dbReference type="EMBL" id="VDK34000.1"/>
    </source>
</evidence>
<organism evidence="9">
    <name type="scientific">Gongylonema pulchrum</name>
    <dbReference type="NCBI Taxonomy" id="637853"/>
    <lineage>
        <taxon>Eukaryota</taxon>
        <taxon>Metazoa</taxon>
        <taxon>Ecdysozoa</taxon>
        <taxon>Nematoda</taxon>
        <taxon>Chromadorea</taxon>
        <taxon>Rhabditida</taxon>
        <taxon>Spirurina</taxon>
        <taxon>Spiruromorpha</taxon>
        <taxon>Spiruroidea</taxon>
        <taxon>Gongylonematidae</taxon>
        <taxon>Gongylonema</taxon>
    </lineage>
</organism>
<sequence>MARRSLRQDAQSKLIRLRSAVGNDYLDASSCPDSPCPKKTCRLVVVGAPRTGKSAIVKRFLCDKFEERYIPTIEEFYRKQYKIRGEIYQLEIVDCSGNDPFPAARKLCYLSVWHI</sequence>
<keyword evidence="2" id="KW-1003">Cell membrane</keyword>
<gene>
    <name evidence="7" type="ORF">GPUH_LOCUS2401</name>
</gene>
<reference evidence="7 8" key="2">
    <citation type="submission" date="2018-11" db="EMBL/GenBank/DDBJ databases">
        <authorList>
            <consortium name="Pathogen Informatics"/>
        </authorList>
    </citation>
    <scope>NUCLEOTIDE SEQUENCE [LARGE SCALE GENOMIC DNA]</scope>
</reference>
<keyword evidence="4" id="KW-0547">Nucleotide-binding</keyword>
<dbReference type="OrthoDB" id="265044at2759"/>
<comment type="subcellular location">
    <subcellularLocation>
        <location evidence="1">Cell membrane</location>
        <topology evidence="1">Lipid-anchor</topology>
    </subcellularLocation>
</comment>
<evidence type="ECO:0000313" key="8">
    <source>
        <dbReference type="Proteomes" id="UP000271098"/>
    </source>
</evidence>
<evidence type="ECO:0000256" key="6">
    <source>
        <dbReference type="ARBA" id="ARBA00023288"/>
    </source>
</evidence>
<dbReference type="SUPFAM" id="SSF52540">
    <property type="entry name" value="P-loop containing nucleoside triphosphate hydrolases"/>
    <property type="match status" value="1"/>
</dbReference>
<dbReference type="InterPro" id="IPR052236">
    <property type="entry name" value="Small_GTPase_RasD"/>
</dbReference>
<keyword evidence="5" id="KW-0472">Membrane</keyword>
<dbReference type="Gene3D" id="3.40.50.300">
    <property type="entry name" value="P-loop containing nucleotide triphosphate hydrolases"/>
    <property type="match status" value="1"/>
</dbReference>
<evidence type="ECO:0000256" key="4">
    <source>
        <dbReference type="ARBA" id="ARBA00023134"/>
    </source>
</evidence>
<keyword evidence="6" id="KW-0449">Lipoprotein</keyword>
<dbReference type="PANTHER" id="PTHR46149:SF3">
    <property type="entry name" value="MIP08469P"/>
    <property type="match status" value="1"/>
</dbReference>
<name>A0A183D110_9BILA</name>
<keyword evidence="8" id="KW-1185">Reference proteome</keyword>
<dbReference type="AlphaFoldDB" id="A0A183D110"/>
<evidence type="ECO:0000256" key="2">
    <source>
        <dbReference type="ARBA" id="ARBA00022475"/>
    </source>
</evidence>
<dbReference type="GO" id="GO:0005886">
    <property type="term" value="C:plasma membrane"/>
    <property type="evidence" value="ECO:0007669"/>
    <property type="project" value="UniProtKB-SubCell"/>
</dbReference>
<dbReference type="InterPro" id="IPR027417">
    <property type="entry name" value="P-loop_NTPase"/>
</dbReference>
<dbReference type="GO" id="GO:0003924">
    <property type="term" value="F:GTPase activity"/>
    <property type="evidence" value="ECO:0007669"/>
    <property type="project" value="InterPro"/>
</dbReference>
<keyword evidence="3" id="KW-0488">Methylation</keyword>
<evidence type="ECO:0000256" key="3">
    <source>
        <dbReference type="ARBA" id="ARBA00022481"/>
    </source>
</evidence>
<dbReference type="SMART" id="SM00173">
    <property type="entry name" value="RAS"/>
    <property type="match status" value="1"/>
</dbReference>
<dbReference type="GO" id="GO:0005525">
    <property type="term" value="F:GTP binding"/>
    <property type="evidence" value="ECO:0007669"/>
    <property type="project" value="UniProtKB-KW"/>
</dbReference>
<dbReference type="EMBL" id="UYRT01003589">
    <property type="protein sequence ID" value="VDK34000.1"/>
    <property type="molecule type" value="Genomic_DNA"/>
</dbReference>
<accession>A0A183D110</accession>
<evidence type="ECO:0000313" key="9">
    <source>
        <dbReference type="WBParaSite" id="GPUH_0000240601-mRNA-1"/>
    </source>
</evidence>
<dbReference type="GO" id="GO:0031681">
    <property type="term" value="F:G-protein beta-subunit binding"/>
    <property type="evidence" value="ECO:0007669"/>
    <property type="project" value="TreeGrafter"/>
</dbReference>
<dbReference type="Proteomes" id="UP000271098">
    <property type="component" value="Unassembled WGS sequence"/>
</dbReference>
<dbReference type="GO" id="GO:0007165">
    <property type="term" value="P:signal transduction"/>
    <property type="evidence" value="ECO:0007669"/>
    <property type="project" value="TreeGrafter"/>
</dbReference>
<dbReference type="Pfam" id="PF00071">
    <property type="entry name" value="Ras"/>
    <property type="match status" value="1"/>
</dbReference>
<reference evidence="9" key="1">
    <citation type="submission" date="2016-06" db="UniProtKB">
        <authorList>
            <consortium name="WormBaseParasite"/>
        </authorList>
    </citation>
    <scope>IDENTIFICATION</scope>
</reference>
<dbReference type="PRINTS" id="PR00449">
    <property type="entry name" value="RASTRNSFRMNG"/>
</dbReference>
<dbReference type="WBParaSite" id="GPUH_0000240601-mRNA-1">
    <property type="protein sequence ID" value="GPUH_0000240601-mRNA-1"/>
    <property type="gene ID" value="GPUH_0000240601"/>
</dbReference>
<protein>
    <submittedName>
        <fullName evidence="9">KAD8 kinase</fullName>
    </submittedName>
</protein>
<dbReference type="PANTHER" id="PTHR46149">
    <property type="entry name" value="MIP08469P"/>
    <property type="match status" value="1"/>
</dbReference>
<proteinExistence type="predicted"/>
<dbReference type="InterPro" id="IPR001806">
    <property type="entry name" value="Small_GTPase"/>
</dbReference>